<dbReference type="AlphaFoldDB" id="X8DSM9"/>
<evidence type="ECO:0000313" key="1">
    <source>
        <dbReference type="EMBL" id="EUA71026.1"/>
    </source>
</evidence>
<accession>X8DSM9</accession>
<dbReference type="PATRIC" id="fig|1299321.3.peg.1754"/>
<protein>
    <submittedName>
        <fullName evidence="1">Uncharacterized protein</fullName>
    </submittedName>
</protein>
<name>X8DSM9_9MYCO</name>
<sequence length="125" mass="13874">MSNKDAIAQQSEDIRTWFALWGPSAEPTAVHRYSILAPIWQWLRFRKSRGLTSPAENVRFRELTDKLRPLIAEIGLPCASADSAVAIAGVTTCDGHLPHDFGLALLGESWQQSAASWIDPPEFEN</sequence>
<dbReference type="Proteomes" id="UP000023351">
    <property type="component" value="Unassembled WGS sequence"/>
</dbReference>
<dbReference type="EMBL" id="JAOJ01000002">
    <property type="protein sequence ID" value="EUA71026.1"/>
    <property type="molecule type" value="Genomic_DNA"/>
</dbReference>
<comment type="caution">
    <text evidence="1">The sequence shown here is derived from an EMBL/GenBank/DDBJ whole genome shotgun (WGS) entry which is preliminary data.</text>
</comment>
<proteinExistence type="predicted"/>
<evidence type="ECO:0000313" key="2">
    <source>
        <dbReference type="Proteomes" id="UP000023351"/>
    </source>
</evidence>
<gene>
    <name evidence="1" type="ORF">I540_1826</name>
</gene>
<reference evidence="1 2" key="1">
    <citation type="submission" date="2013-12" db="EMBL/GenBank/DDBJ databases">
        <authorList>
            <person name="Zelazny A."/>
            <person name="Olivier K."/>
            <person name="Holland S."/>
            <person name="Lenaerts A."/>
            <person name="Ordway D."/>
            <person name="DeGroote M.A."/>
            <person name="Parker T."/>
            <person name="Sizemore C."/>
            <person name="Tallon L.J."/>
            <person name="Sadzewicz L.K."/>
            <person name="Sengamalay N."/>
            <person name="Fraser C.M."/>
            <person name="Hine E."/>
            <person name="Shefchek K.A."/>
            <person name="Das S.P."/>
            <person name="Tettelin H."/>
        </authorList>
    </citation>
    <scope>NUCLEOTIDE SEQUENCE [LARGE SCALE GENOMIC DNA]</scope>
    <source>
        <strain evidence="1 2">1513</strain>
    </source>
</reference>
<organism evidence="1 2">
    <name type="scientific">Mycobacteroides abscessus subsp. bolletii 1513</name>
    <dbReference type="NCBI Taxonomy" id="1299321"/>
    <lineage>
        <taxon>Bacteria</taxon>
        <taxon>Bacillati</taxon>
        <taxon>Actinomycetota</taxon>
        <taxon>Actinomycetes</taxon>
        <taxon>Mycobacteriales</taxon>
        <taxon>Mycobacteriaceae</taxon>
        <taxon>Mycobacteroides</taxon>
        <taxon>Mycobacteroides abscessus</taxon>
    </lineage>
</organism>